<dbReference type="Proteomes" id="UP000619265">
    <property type="component" value="Unassembled WGS sequence"/>
</dbReference>
<protein>
    <submittedName>
        <fullName evidence="1">Uncharacterized protein</fullName>
    </submittedName>
</protein>
<dbReference type="Gramene" id="Jr10_07360_p1">
    <property type="protein sequence ID" value="cds.Jr10_07360_p1"/>
    <property type="gene ID" value="Jr10_07360"/>
</dbReference>
<dbReference type="EMBL" id="LIHL02000010">
    <property type="protein sequence ID" value="KAF5457670.1"/>
    <property type="molecule type" value="Genomic_DNA"/>
</dbReference>
<accession>A0A833TYF0</accession>
<organism evidence="1 2">
    <name type="scientific">Juglans regia</name>
    <name type="common">English walnut</name>
    <dbReference type="NCBI Taxonomy" id="51240"/>
    <lineage>
        <taxon>Eukaryota</taxon>
        <taxon>Viridiplantae</taxon>
        <taxon>Streptophyta</taxon>
        <taxon>Embryophyta</taxon>
        <taxon>Tracheophyta</taxon>
        <taxon>Spermatophyta</taxon>
        <taxon>Magnoliopsida</taxon>
        <taxon>eudicotyledons</taxon>
        <taxon>Gunneridae</taxon>
        <taxon>Pentapetalae</taxon>
        <taxon>rosids</taxon>
        <taxon>fabids</taxon>
        <taxon>Fagales</taxon>
        <taxon>Juglandaceae</taxon>
        <taxon>Juglans</taxon>
    </lineage>
</organism>
<name>A0A833TYF0_JUGRE</name>
<proteinExistence type="predicted"/>
<evidence type="ECO:0000313" key="2">
    <source>
        <dbReference type="Proteomes" id="UP000619265"/>
    </source>
</evidence>
<dbReference type="AlphaFoldDB" id="A0A833TYF0"/>
<sequence>MPRMKPFWIFRPVAKREANLIKARSCSTIFCIRKLLKCAEEGMISDHSFKVALNAQREARIKIVDAKKNAINAKKLETMASTSYQYEITTISSQVDSSSALVTPLEHLKDKTRESLKESNALASEQSSNRDGLCTNCKCPGHDSITCLRLKDSGQTLSWTVKIRKLPLGLVLLDRRLAFLCTEDLHVGFILPYGLLRTGENSDGFS</sequence>
<evidence type="ECO:0000313" key="1">
    <source>
        <dbReference type="EMBL" id="KAF5457670.1"/>
    </source>
</evidence>
<gene>
    <name evidence="1" type="ORF">F2P56_021756</name>
</gene>
<reference evidence="1" key="1">
    <citation type="submission" date="2015-10" db="EMBL/GenBank/DDBJ databases">
        <authorList>
            <person name="Martinez-Garcia P.J."/>
            <person name="Crepeau M.W."/>
            <person name="Puiu D."/>
            <person name="Gonzalez-Ibeas D."/>
            <person name="Whalen J."/>
            <person name="Stevens K."/>
            <person name="Paul R."/>
            <person name="Butterfield T."/>
            <person name="Britton M."/>
            <person name="Reagan R."/>
            <person name="Chakraborty S."/>
            <person name="Walawage S.L."/>
            <person name="Vasquez-Gross H.A."/>
            <person name="Cardeno C."/>
            <person name="Famula R."/>
            <person name="Pratt K."/>
            <person name="Kuruganti S."/>
            <person name="Aradhya M.K."/>
            <person name="Leslie C.A."/>
            <person name="Dandekar A.M."/>
            <person name="Salzberg S.L."/>
            <person name="Wegrzyn J.L."/>
            <person name="Langley C.H."/>
            <person name="Neale D.B."/>
        </authorList>
    </citation>
    <scope>NUCLEOTIDE SEQUENCE</scope>
    <source>
        <tissue evidence="1">Leaves</tissue>
    </source>
</reference>
<reference evidence="1" key="2">
    <citation type="submission" date="2020-03" db="EMBL/GenBank/DDBJ databases">
        <title>Walnut 2.0.</title>
        <authorList>
            <person name="Marrano A."/>
            <person name="Britton M."/>
            <person name="Zimin A.V."/>
            <person name="Zaini P.A."/>
            <person name="Workman R."/>
            <person name="Puiu D."/>
            <person name="Bianco L."/>
            <person name="Allen B.J."/>
            <person name="Troggio M."/>
            <person name="Leslie C.A."/>
            <person name="Timp W."/>
            <person name="Dendekar A."/>
            <person name="Salzberg S.L."/>
            <person name="Neale D.B."/>
        </authorList>
    </citation>
    <scope>NUCLEOTIDE SEQUENCE</scope>
    <source>
        <tissue evidence="1">Leaves</tissue>
    </source>
</reference>
<comment type="caution">
    <text evidence="1">The sequence shown here is derived from an EMBL/GenBank/DDBJ whole genome shotgun (WGS) entry which is preliminary data.</text>
</comment>